<evidence type="ECO:0000259" key="2">
    <source>
        <dbReference type="PROSITE" id="PS50191"/>
    </source>
</evidence>
<feature type="region of interest" description="Disordered" evidence="1">
    <location>
        <begin position="1"/>
        <end position="20"/>
    </location>
</feature>
<keyword evidence="4" id="KW-1185">Reference proteome</keyword>
<organism evidence="3 4">
    <name type="scientific">Ensete ventricosum</name>
    <name type="common">Abyssinian banana</name>
    <name type="synonym">Musa ensete</name>
    <dbReference type="NCBI Taxonomy" id="4639"/>
    <lineage>
        <taxon>Eukaryota</taxon>
        <taxon>Viridiplantae</taxon>
        <taxon>Streptophyta</taxon>
        <taxon>Embryophyta</taxon>
        <taxon>Tracheophyta</taxon>
        <taxon>Spermatophyta</taxon>
        <taxon>Magnoliopsida</taxon>
        <taxon>Liliopsida</taxon>
        <taxon>Zingiberales</taxon>
        <taxon>Musaceae</taxon>
        <taxon>Ensete</taxon>
    </lineage>
</organism>
<dbReference type="PROSITE" id="PS50191">
    <property type="entry name" value="CRAL_TRIO"/>
    <property type="match status" value="1"/>
</dbReference>
<dbReference type="SMART" id="SM00516">
    <property type="entry name" value="SEC14"/>
    <property type="match status" value="1"/>
</dbReference>
<dbReference type="Gene3D" id="3.40.525.10">
    <property type="entry name" value="CRAL-TRIO lipid binding domain"/>
    <property type="match status" value="1"/>
</dbReference>
<comment type="caution">
    <text evidence="3">The sequence shown here is derived from an EMBL/GenBank/DDBJ whole genome shotgun (WGS) entry which is preliminary data.</text>
</comment>
<dbReference type="EMBL" id="JAQQAF010000003">
    <property type="protein sequence ID" value="KAJ8499984.1"/>
    <property type="molecule type" value="Genomic_DNA"/>
</dbReference>
<feature type="compositionally biased region" description="Basic and acidic residues" evidence="1">
    <location>
        <begin position="1"/>
        <end position="11"/>
    </location>
</feature>
<dbReference type="PANTHER" id="PTHR46277">
    <property type="entry name" value="OS03G0850700 PROTEIN"/>
    <property type="match status" value="1"/>
</dbReference>
<dbReference type="Proteomes" id="UP001222027">
    <property type="component" value="Unassembled WGS sequence"/>
</dbReference>
<evidence type="ECO:0000256" key="1">
    <source>
        <dbReference type="SAM" id="MobiDB-lite"/>
    </source>
</evidence>
<name>A0AAV8RDB3_ENSVE</name>
<dbReference type="PANTHER" id="PTHR46277:SF3">
    <property type="entry name" value="BINDING PROTEIN, PUTATIVE-RELATED"/>
    <property type="match status" value="1"/>
</dbReference>
<dbReference type="Pfam" id="PF00650">
    <property type="entry name" value="CRAL_TRIO"/>
    <property type="match status" value="1"/>
</dbReference>
<dbReference type="InterPro" id="IPR036865">
    <property type="entry name" value="CRAL-TRIO_dom_sf"/>
</dbReference>
<dbReference type="CDD" id="cd00170">
    <property type="entry name" value="SEC14"/>
    <property type="match status" value="1"/>
</dbReference>
<feature type="domain" description="CRAL-TRIO" evidence="2">
    <location>
        <begin position="54"/>
        <end position="216"/>
    </location>
</feature>
<protein>
    <recommendedName>
        <fullName evidence="2">CRAL-TRIO domain-containing protein</fullName>
    </recommendedName>
</protein>
<evidence type="ECO:0000313" key="4">
    <source>
        <dbReference type="Proteomes" id="UP001222027"/>
    </source>
</evidence>
<sequence>MEPEGERRLPSRGDGTGSGDTVEKKVALMRIFVEGKDLAAKWRRTAVPNGFISEAEIRNDLSQKKVYMQGFDKTGQPIVVAFGAKHYHSKRNMNEFSCFVIYVLDRVCARMPTGQEKFTCIGDLEGWGLSNCDIRACLAALDIMQNYYPERLGRVFLVHVPYLFMKAWKIIYPFMDKNTRKKFVFVEDKNLRATLLEDIDEKQLPEIYGGKLPLVPIQDPDPLDPTHVARGDDN</sequence>
<proteinExistence type="predicted"/>
<dbReference type="InterPro" id="IPR001251">
    <property type="entry name" value="CRAL-TRIO_dom"/>
</dbReference>
<dbReference type="AlphaFoldDB" id="A0AAV8RDB3"/>
<evidence type="ECO:0000313" key="3">
    <source>
        <dbReference type="EMBL" id="KAJ8499984.1"/>
    </source>
</evidence>
<dbReference type="SUPFAM" id="SSF52087">
    <property type="entry name" value="CRAL/TRIO domain"/>
    <property type="match status" value="1"/>
</dbReference>
<accession>A0AAV8RDB3</accession>
<reference evidence="3 4" key="1">
    <citation type="submission" date="2022-12" db="EMBL/GenBank/DDBJ databases">
        <title>Chromosome-scale assembly of the Ensete ventricosum genome.</title>
        <authorList>
            <person name="Dussert Y."/>
            <person name="Stocks J."/>
            <person name="Wendawek A."/>
            <person name="Woldeyes F."/>
            <person name="Nichols R.A."/>
            <person name="Borrell J.S."/>
        </authorList>
    </citation>
    <scope>NUCLEOTIDE SEQUENCE [LARGE SCALE GENOMIC DNA]</scope>
    <source>
        <strain evidence="4">cv. Maze</strain>
        <tissue evidence="3">Seeds</tissue>
    </source>
</reference>
<gene>
    <name evidence="3" type="ORF">OPV22_010536</name>
</gene>